<keyword evidence="8" id="KW-0472">Membrane</keyword>
<evidence type="ECO:0000256" key="5">
    <source>
        <dbReference type="ARBA" id="ARBA00022989"/>
    </source>
</evidence>
<dbReference type="Pfam" id="PF00999">
    <property type="entry name" value="Na_H_Exchanger"/>
    <property type="match status" value="1"/>
</dbReference>
<dbReference type="GO" id="GO:0015385">
    <property type="term" value="F:sodium:proton antiporter activity"/>
    <property type="evidence" value="ECO:0007669"/>
    <property type="project" value="InterPro"/>
</dbReference>
<dbReference type="InterPro" id="IPR006153">
    <property type="entry name" value="Cation/H_exchanger_TM"/>
</dbReference>
<dbReference type="STRING" id="150123.BWO91_17540"/>
<evidence type="ECO:0000256" key="3">
    <source>
        <dbReference type="ARBA" id="ARBA00022475"/>
    </source>
</evidence>
<sequence>MDPVALISWIVVFVVVTVIVSGLSGRAGVSAPVALVLVGGVASFIPAVPTVEIEPDLILYGLLPPLLFASAIRISLIDIRARNDGIILLSVGAVAFTVVSVGFASWLLIPSITLAAAFAFAAVIAPTDAVAVSAIAGRLGLPRRVLTILEGESLLNDATALVALNASILAITSVVNPVMIAGEFVIEVVAGVGVGLAVGWVLSEVRRRLRAPVLDTCLSLITPFLAFLLAQAIHGSGVLAVVTAGLLLGYRAPIVQSAEARIAESLNWRTIQFLLENAVFLFIGLNLAGILEGAIQTGPGLWPTVFISIGVLAALIVSRFVWEMTVTAIYRLGPRRLRERSWSWGNGIAVSAAGVRGVVTLAAVFLLPEDTPSREFLQFLAFVVVVGTLLSGLALPRIIRALHLPPPNHSQERVEQLMLMAEVQTAGLDRLDELTTEADEEQVLNRLRTNASFVANALEQYTGDGSELRTVAFARLRRQMIAAEREALLSARAEGRYQEPAVAAVLAAIDAEEATLKAMTPKPPRS</sequence>
<dbReference type="GO" id="GO:0098719">
    <property type="term" value="P:sodium ion import across plasma membrane"/>
    <property type="evidence" value="ECO:0007669"/>
    <property type="project" value="TreeGrafter"/>
</dbReference>
<dbReference type="OrthoDB" id="57886at2"/>
<evidence type="ECO:0000259" key="10">
    <source>
        <dbReference type="Pfam" id="PF00999"/>
    </source>
</evidence>
<dbReference type="RefSeq" id="WP_064296856.1">
    <property type="nucleotide sequence ID" value="NZ_CP019402.1"/>
</dbReference>
<gene>
    <name evidence="11" type="ORF">EDD42_3232</name>
</gene>
<accession>A0A1S7BCV8</accession>
<comment type="subcellular location">
    <subcellularLocation>
        <location evidence="1">Cell membrane</location>
        <topology evidence="1">Multi-pass membrane protein</topology>
    </subcellularLocation>
</comment>
<dbReference type="PANTHER" id="PTHR10110">
    <property type="entry name" value="SODIUM/HYDROGEN EXCHANGER"/>
    <property type="match status" value="1"/>
</dbReference>
<reference evidence="11 12" key="1">
    <citation type="submission" date="2018-11" db="EMBL/GenBank/DDBJ databases">
        <title>Sequencing the genomes of 1000 actinobacteria strains.</title>
        <authorList>
            <person name="Klenk H.-P."/>
        </authorList>
    </citation>
    <scope>NUCLEOTIDE SEQUENCE [LARGE SCALE GENOMIC DNA]</scope>
    <source>
        <strain evidence="11 12">DSM 14012</strain>
    </source>
</reference>
<evidence type="ECO:0000313" key="12">
    <source>
        <dbReference type="Proteomes" id="UP000266915"/>
    </source>
</evidence>
<evidence type="ECO:0000256" key="6">
    <source>
        <dbReference type="ARBA" id="ARBA00023053"/>
    </source>
</evidence>
<dbReference type="GO" id="GO:0051453">
    <property type="term" value="P:regulation of intracellular pH"/>
    <property type="evidence" value="ECO:0007669"/>
    <property type="project" value="TreeGrafter"/>
</dbReference>
<dbReference type="AlphaFoldDB" id="A0A1S7BCV8"/>
<evidence type="ECO:0000313" key="11">
    <source>
        <dbReference type="EMBL" id="ROR83128.1"/>
    </source>
</evidence>
<keyword evidence="6" id="KW-0915">Sodium</keyword>
<dbReference type="GO" id="GO:0015386">
    <property type="term" value="F:potassium:proton antiporter activity"/>
    <property type="evidence" value="ECO:0007669"/>
    <property type="project" value="TreeGrafter"/>
</dbReference>
<evidence type="ECO:0000256" key="7">
    <source>
        <dbReference type="ARBA" id="ARBA00023065"/>
    </source>
</evidence>
<organism evidence="11 12">
    <name type="scientific">Plantibacter flavus</name>
    <dbReference type="NCBI Taxonomy" id="150123"/>
    <lineage>
        <taxon>Bacteria</taxon>
        <taxon>Bacillati</taxon>
        <taxon>Actinomycetota</taxon>
        <taxon>Actinomycetes</taxon>
        <taxon>Micrococcales</taxon>
        <taxon>Microbacteriaceae</taxon>
        <taxon>Plantibacter</taxon>
    </lineage>
</organism>
<keyword evidence="12" id="KW-1185">Reference proteome</keyword>
<dbReference type="GO" id="GO:0005886">
    <property type="term" value="C:plasma membrane"/>
    <property type="evidence" value="ECO:0007669"/>
    <property type="project" value="UniProtKB-SubCell"/>
</dbReference>
<dbReference type="Proteomes" id="UP000266915">
    <property type="component" value="Unassembled WGS sequence"/>
</dbReference>
<evidence type="ECO:0000256" key="1">
    <source>
        <dbReference type="ARBA" id="ARBA00004651"/>
    </source>
</evidence>
<keyword evidence="9" id="KW-0739">Sodium transport</keyword>
<dbReference type="PANTHER" id="PTHR10110:SF86">
    <property type="entry name" value="SODIUM_HYDROGEN EXCHANGER 7"/>
    <property type="match status" value="1"/>
</dbReference>
<dbReference type="InterPro" id="IPR018422">
    <property type="entry name" value="Cation/H_exchanger_CPA1"/>
</dbReference>
<feature type="domain" description="Cation/H+ exchanger transmembrane" evidence="10">
    <location>
        <begin position="16"/>
        <end position="399"/>
    </location>
</feature>
<name>A0A1S7BCV8_9MICO</name>
<comment type="caution">
    <text evidence="11">The sequence shown here is derived from an EMBL/GenBank/DDBJ whole genome shotgun (WGS) entry which is preliminary data.</text>
</comment>
<evidence type="ECO:0000256" key="4">
    <source>
        <dbReference type="ARBA" id="ARBA00022692"/>
    </source>
</evidence>
<proteinExistence type="predicted"/>
<protein>
    <submittedName>
        <fullName evidence="11">Sodium/proton antiporter (CPA1 family)</fullName>
    </submittedName>
</protein>
<dbReference type="KEGG" id="pflu:BWO91_17540"/>
<dbReference type="EMBL" id="RKHL01000001">
    <property type="protein sequence ID" value="ROR83128.1"/>
    <property type="molecule type" value="Genomic_DNA"/>
</dbReference>
<keyword evidence="5" id="KW-1133">Transmembrane helix</keyword>
<evidence type="ECO:0000256" key="2">
    <source>
        <dbReference type="ARBA" id="ARBA00022448"/>
    </source>
</evidence>
<evidence type="ECO:0000256" key="9">
    <source>
        <dbReference type="ARBA" id="ARBA00023201"/>
    </source>
</evidence>
<keyword evidence="7" id="KW-0406">Ion transport</keyword>
<dbReference type="Gene3D" id="6.10.140.1330">
    <property type="match status" value="1"/>
</dbReference>
<keyword evidence="3" id="KW-1003">Cell membrane</keyword>
<keyword evidence="2" id="KW-0813">Transport</keyword>
<evidence type="ECO:0000256" key="8">
    <source>
        <dbReference type="ARBA" id="ARBA00023136"/>
    </source>
</evidence>
<keyword evidence="4" id="KW-0812">Transmembrane</keyword>